<keyword evidence="3" id="KW-0804">Transcription</keyword>
<accession>A0A1C3NZG1</accession>
<dbReference type="AlphaFoldDB" id="A0A1C3NZG1"/>
<protein>
    <submittedName>
        <fullName evidence="5">Transcriptional activator</fullName>
    </submittedName>
</protein>
<keyword evidence="2" id="KW-0238">DNA-binding</keyword>
<dbReference type="PANTHER" id="PTHR46796">
    <property type="entry name" value="HTH-TYPE TRANSCRIPTIONAL ACTIVATOR RHAS-RELATED"/>
    <property type="match status" value="1"/>
</dbReference>
<evidence type="ECO:0000313" key="5">
    <source>
        <dbReference type="EMBL" id="SBW22949.1"/>
    </source>
</evidence>
<dbReference type="InterPro" id="IPR018060">
    <property type="entry name" value="HTH_AraC"/>
</dbReference>
<dbReference type="InterPro" id="IPR009057">
    <property type="entry name" value="Homeodomain-like_sf"/>
</dbReference>
<sequence>MKELLRQQLIVPEQVPRWAPGQLTVRSPTEGWDRVSVRGYRYTGSDVEIPPIRDYVIVAYRRGSTTMRRRLDHAWSTEHLEPGDVSLLTRATHSHWVWPDNLDVVHVYLTKDELSTICHQMYERDVQDVELHDKVKADDPAIYRTAMLLAYEATQGDTGSKIMVDSLSCQLAVHILRKHAHVLFRERGGSDGLNFQQDRAVRDYVHHHLGETISLDDLASAAGLSRFHFARRFRRTAGITPHEFVMRQRVERARTLLLRTNTPLVDIAALCGFADQSHFTREFRKRVGETPGRFRSAGR</sequence>
<dbReference type="PANTHER" id="PTHR46796:SF6">
    <property type="entry name" value="ARAC SUBFAMILY"/>
    <property type="match status" value="1"/>
</dbReference>
<dbReference type="InterPro" id="IPR018062">
    <property type="entry name" value="HTH_AraC-typ_CS"/>
</dbReference>
<proteinExistence type="predicted"/>
<evidence type="ECO:0000313" key="6">
    <source>
        <dbReference type="Proteomes" id="UP000199013"/>
    </source>
</evidence>
<dbReference type="GO" id="GO:0043565">
    <property type="term" value="F:sequence-specific DNA binding"/>
    <property type="evidence" value="ECO:0007669"/>
    <property type="project" value="InterPro"/>
</dbReference>
<dbReference type="Gene3D" id="1.10.10.60">
    <property type="entry name" value="Homeodomain-like"/>
    <property type="match status" value="2"/>
</dbReference>
<evidence type="ECO:0000259" key="4">
    <source>
        <dbReference type="PROSITE" id="PS01124"/>
    </source>
</evidence>
<name>A0A1C3NZG1_9ACTN</name>
<dbReference type="EMBL" id="FLUV01001404">
    <property type="protein sequence ID" value="SBW22949.1"/>
    <property type="molecule type" value="Genomic_DNA"/>
</dbReference>
<evidence type="ECO:0000256" key="1">
    <source>
        <dbReference type="ARBA" id="ARBA00023015"/>
    </source>
</evidence>
<dbReference type="Pfam" id="PF12833">
    <property type="entry name" value="HTH_18"/>
    <property type="match status" value="1"/>
</dbReference>
<dbReference type="Proteomes" id="UP000199013">
    <property type="component" value="Unassembled WGS sequence"/>
</dbReference>
<dbReference type="GO" id="GO:0003700">
    <property type="term" value="F:DNA-binding transcription factor activity"/>
    <property type="evidence" value="ECO:0007669"/>
    <property type="project" value="InterPro"/>
</dbReference>
<dbReference type="InterPro" id="IPR050204">
    <property type="entry name" value="AraC_XylS_family_regulators"/>
</dbReference>
<evidence type="ECO:0000256" key="3">
    <source>
        <dbReference type="ARBA" id="ARBA00023163"/>
    </source>
</evidence>
<dbReference type="PROSITE" id="PS00041">
    <property type="entry name" value="HTH_ARAC_FAMILY_1"/>
    <property type="match status" value="1"/>
</dbReference>
<dbReference type="SMART" id="SM00342">
    <property type="entry name" value="HTH_ARAC"/>
    <property type="match status" value="1"/>
</dbReference>
<feature type="domain" description="HTH araC/xylS-type" evidence="4">
    <location>
        <begin position="199"/>
        <end position="297"/>
    </location>
</feature>
<dbReference type="PROSITE" id="PS01124">
    <property type="entry name" value="HTH_ARAC_FAMILY_2"/>
    <property type="match status" value="1"/>
</dbReference>
<gene>
    <name evidence="5" type="ORF">FDG2_3349</name>
</gene>
<dbReference type="PRINTS" id="PR00032">
    <property type="entry name" value="HTHARAC"/>
</dbReference>
<keyword evidence="1" id="KW-0805">Transcription regulation</keyword>
<dbReference type="InterPro" id="IPR020449">
    <property type="entry name" value="Tscrpt_reg_AraC-type_HTH"/>
</dbReference>
<evidence type="ECO:0000256" key="2">
    <source>
        <dbReference type="ARBA" id="ARBA00023125"/>
    </source>
</evidence>
<organism evidence="5 6">
    <name type="scientific">Candidatus Protofrankia californiensis</name>
    <dbReference type="NCBI Taxonomy" id="1839754"/>
    <lineage>
        <taxon>Bacteria</taxon>
        <taxon>Bacillati</taxon>
        <taxon>Actinomycetota</taxon>
        <taxon>Actinomycetes</taxon>
        <taxon>Frankiales</taxon>
        <taxon>Frankiaceae</taxon>
        <taxon>Protofrankia</taxon>
    </lineage>
</organism>
<keyword evidence="6" id="KW-1185">Reference proteome</keyword>
<reference evidence="6" key="1">
    <citation type="submission" date="2016-02" db="EMBL/GenBank/DDBJ databases">
        <authorList>
            <person name="Wibberg D."/>
        </authorList>
    </citation>
    <scope>NUCLEOTIDE SEQUENCE [LARGE SCALE GENOMIC DNA]</scope>
</reference>
<dbReference type="SUPFAM" id="SSF46689">
    <property type="entry name" value="Homeodomain-like"/>
    <property type="match status" value="2"/>
</dbReference>